<dbReference type="Pfam" id="PF03106">
    <property type="entry name" value="WRKY"/>
    <property type="match status" value="1"/>
</dbReference>
<dbReference type="InterPro" id="IPR003657">
    <property type="entry name" value="WRKY_dom"/>
</dbReference>
<evidence type="ECO:0000256" key="5">
    <source>
        <dbReference type="ARBA" id="ARBA00023242"/>
    </source>
</evidence>
<dbReference type="GO" id="GO:0005634">
    <property type="term" value="C:nucleus"/>
    <property type="evidence" value="ECO:0007669"/>
    <property type="project" value="UniProtKB-SubCell"/>
</dbReference>
<dbReference type="OrthoDB" id="2021064at2759"/>
<dbReference type="AlphaFoldDB" id="A0A1S2YW90"/>
<dbReference type="PaxDb" id="3827-XP_004510907.1"/>
<dbReference type="GO" id="GO:0043565">
    <property type="term" value="F:sequence-specific DNA binding"/>
    <property type="evidence" value="ECO:0007669"/>
    <property type="project" value="InterPro"/>
</dbReference>
<evidence type="ECO:0000256" key="3">
    <source>
        <dbReference type="ARBA" id="ARBA00023125"/>
    </source>
</evidence>
<evidence type="ECO:0000256" key="4">
    <source>
        <dbReference type="ARBA" id="ARBA00023163"/>
    </source>
</evidence>
<keyword evidence="3" id="KW-0238">DNA-binding</keyword>
<dbReference type="Gene3D" id="2.20.25.80">
    <property type="entry name" value="WRKY domain"/>
    <property type="match status" value="1"/>
</dbReference>
<evidence type="ECO:0000313" key="7">
    <source>
        <dbReference type="Proteomes" id="UP000087171"/>
    </source>
</evidence>
<reference evidence="8" key="2">
    <citation type="submission" date="2025-08" db="UniProtKB">
        <authorList>
            <consortium name="RefSeq"/>
        </authorList>
    </citation>
    <scope>IDENTIFICATION</scope>
    <source>
        <tissue evidence="8">Etiolated seedlings</tissue>
    </source>
</reference>
<evidence type="ECO:0000259" key="6">
    <source>
        <dbReference type="PROSITE" id="PS50811"/>
    </source>
</evidence>
<name>A0A1S2YW90_CICAR</name>
<dbReference type="RefSeq" id="XP_004510907.2">
    <property type="nucleotide sequence ID" value="XM_004510850.2"/>
</dbReference>
<protein>
    <submittedName>
        <fullName evidence="8">WRKY DNA-binding transcription factor 70-like</fullName>
    </submittedName>
</protein>
<dbReference type="GeneID" id="101495507"/>
<dbReference type="PROSITE" id="PS50811">
    <property type="entry name" value="WRKY"/>
    <property type="match status" value="1"/>
</dbReference>
<dbReference type="InterPro" id="IPR044810">
    <property type="entry name" value="WRKY_plant"/>
</dbReference>
<keyword evidence="7" id="KW-1185">Reference proteome</keyword>
<keyword evidence="2" id="KW-0805">Transcription regulation</keyword>
<gene>
    <name evidence="8" type="primary">LOC101495507</name>
</gene>
<proteinExistence type="predicted"/>
<evidence type="ECO:0000313" key="8">
    <source>
        <dbReference type="RefSeq" id="XP_004510907.2"/>
    </source>
</evidence>
<keyword evidence="5" id="KW-0539">Nucleus</keyword>
<keyword evidence="4" id="KW-0804">Transcription</keyword>
<dbReference type="PANTHER" id="PTHR31282">
    <property type="entry name" value="WRKY TRANSCRIPTION FACTOR 21-RELATED"/>
    <property type="match status" value="1"/>
</dbReference>
<dbReference type="KEGG" id="cam:101495507"/>
<evidence type="ECO:0000256" key="1">
    <source>
        <dbReference type="ARBA" id="ARBA00004123"/>
    </source>
</evidence>
<dbReference type="SUPFAM" id="SSF118290">
    <property type="entry name" value="WRKY DNA-binding domain"/>
    <property type="match status" value="1"/>
</dbReference>
<dbReference type="GO" id="GO:0003700">
    <property type="term" value="F:DNA-binding transcription factor activity"/>
    <property type="evidence" value="ECO:0007669"/>
    <property type="project" value="InterPro"/>
</dbReference>
<dbReference type="SMART" id="SM00774">
    <property type="entry name" value="WRKY"/>
    <property type="match status" value="1"/>
</dbReference>
<dbReference type="eggNOG" id="ENOG502RYCZ">
    <property type="taxonomic scope" value="Eukaryota"/>
</dbReference>
<dbReference type="Proteomes" id="UP000087171">
    <property type="component" value="Chromosome Ca7"/>
</dbReference>
<organism evidence="7 8">
    <name type="scientific">Cicer arietinum</name>
    <name type="common">Chickpea</name>
    <name type="synonym">Garbanzo</name>
    <dbReference type="NCBI Taxonomy" id="3827"/>
    <lineage>
        <taxon>Eukaryota</taxon>
        <taxon>Viridiplantae</taxon>
        <taxon>Streptophyta</taxon>
        <taxon>Embryophyta</taxon>
        <taxon>Tracheophyta</taxon>
        <taxon>Spermatophyta</taxon>
        <taxon>Magnoliopsida</taxon>
        <taxon>eudicotyledons</taxon>
        <taxon>Gunneridae</taxon>
        <taxon>Pentapetalae</taxon>
        <taxon>rosids</taxon>
        <taxon>fabids</taxon>
        <taxon>Fabales</taxon>
        <taxon>Fabaceae</taxon>
        <taxon>Papilionoideae</taxon>
        <taxon>50 kb inversion clade</taxon>
        <taxon>NPAAA clade</taxon>
        <taxon>Hologalegina</taxon>
        <taxon>IRL clade</taxon>
        <taxon>Cicereae</taxon>
        <taxon>Cicer</taxon>
    </lineage>
</organism>
<dbReference type="InterPro" id="IPR036576">
    <property type="entry name" value="WRKY_dom_sf"/>
</dbReference>
<sequence length="259" mass="30407">MRMDDERKAMEEVMGGCEFAKQLRQVLLNNDNNNELTTTISLAKHLVNKVINSFNNTLFLLEKHIPSIGPTRSMDFKKSCKSTSTPKGYYQRRKTTQTWENVTKTLTDDAHQWRKYGQKKILNSQYLRNYYRCTYKFDQRCQATKQVHRIQENPPLYKTTYYGHHTCHNLLNHDIILHPTSPHDTSSILLSFNNTFPTKQNCHFLSSDSVECKEKVSSSSLDDYLLFLDPILDNLEYVSPISSKLDYDHKDDFQPYDWS</sequence>
<feature type="domain" description="WRKY" evidence="6">
    <location>
        <begin position="102"/>
        <end position="165"/>
    </location>
</feature>
<evidence type="ECO:0000256" key="2">
    <source>
        <dbReference type="ARBA" id="ARBA00023015"/>
    </source>
</evidence>
<accession>A0A1S2YW90</accession>
<reference evidence="7" key="1">
    <citation type="journal article" date="2013" name="Nat. Biotechnol.">
        <title>Draft genome sequence of chickpea (Cicer arietinum) provides a resource for trait improvement.</title>
        <authorList>
            <person name="Varshney R.K."/>
            <person name="Song C."/>
            <person name="Saxena R.K."/>
            <person name="Azam S."/>
            <person name="Yu S."/>
            <person name="Sharpe A.G."/>
            <person name="Cannon S."/>
            <person name="Baek J."/>
            <person name="Rosen B.D."/>
            <person name="Tar'an B."/>
            <person name="Millan T."/>
            <person name="Zhang X."/>
            <person name="Ramsay L.D."/>
            <person name="Iwata A."/>
            <person name="Wang Y."/>
            <person name="Nelson W."/>
            <person name="Farmer A.D."/>
            <person name="Gaur P.M."/>
            <person name="Soderlund C."/>
            <person name="Penmetsa R.V."/>
            <person name="Xu C."/>
            <person name="Bharti A.K."/>
            <person name="He W."/>
            <person name="Winter P."/>
            <person name="Zhao S."/>
            <person name="Hane J.K."/>
            <person name="Carrasquilla-Garcia N."/>
            <person name="Condie J.A."/>
            <person name="Upadhyaya H.D."/>
            <person name="Luo M.C."/>
            <person name="Thudi M."/>
            <person name="Gowda C.L."/>
            <person name="Singh N.P."/>
            <person name="Lichtenzveig J."/>
            <person name="Gali K.K."/>
            <person name="Rubio J."/>
            <person name="Nadarajan N."/>
            <person name="Dolezel J."/>
            <person name="Bansal K.C."/>
            <person name="Xu X."/>
            <person name="Edwards D."/>
            <person name="Zhang G."/>
            <person name="Kahl G."/>
            <person name="Gil J."/>
            <person name="Singh K.B."/>
            <person name="Datta S.K."/>
            <person name="Jackson S.A."/>
            <person name="Wang J."/>
            <person name="Cook D.R."/>
        </authorList>
    </citation>
    <scope>NUCLEOTIDE SEQUENCE [LARGE SCALE GENOMIC DNA]</scope>
    <source>
        <strain evidence="7">cv. CDC Frontier</strain>
    </source>
</reference>
<comment type="subcellular location">
    <subcellularLocation>
        <location evidence="1">Nucleus</location>
    </subcellularLocation>
</comment>